<gene>
    <name evidence="2" type="ORF">GCM10009105_06330</name>
</gene>
<dbReference type="EMBL" id="BAAAEU010000003">
    <property type="protein sequence ID" value="GAA0707526.1"/>
    <property type="molecule type" value="Genomic_DNA"/>
</dbReference>
<evidence type="ECO:0008006" key="4">
    <source>
        <dbReference type="Google" id="ProtNLM"/>
    </source>
</evidence>
<proteinExistence type="predicted"/>
<dbReference type="Proteomes" id="UP001501523">
    <property type="component" value="Unassembled WGS sequence"/>
</dbReference>
<sequence>MRPISSLALTLLVVVATAASAQSQSPTLEERMSQTEFHAAGLDKLSPQELQQLNAWLDAHGGSKVQYVSSSGAPVFYPNDSARDTIEAQIEGTFVGWRGKTLFKLDNGQEWQQAESGAYDAGKFNAPKVKIKPMLLGSWLMYVEGCGCSVRVLRTK</sequence>
<name>A0ABN1ICX8_9GAMM</name>
<evidence type="ECO:0000313" key="2">
    <source>
        <dbReference type="EMBL" id="GAA0707526.1"/>
    </source>
</evidence>
<feature type="chain" id="PRO_5045869383" description="Secreted protein" evidence="1">
    <location>
        <begin position="22"/>
        <end position="156"/>
    </location>
</feature>
<accession>A0ABN1ICX8</accession>
<evidence type="ECO:0000313" key="3">
    <source>
        <dbReference type="Proteomes" id="UP001501523"/>
    </source>
</evidence>
<protein>
    <recommendedName>
        <fullName evidence="4">Secreted protein</fullName>
    </recommendedName>
</protein>
<dbReference type="RefSeq" id="WP_343787084.1">
    <property type="nucleotide sequence ID" value="NZ_BAAAEU010000003.1"/>
</dbReference>
<feature type="signal peptide" evidence="1">
    <location>
        <begin position="1"/>
        <end position="21"/>
    </location>
</feature>
<organism evidence="2 3">
    <name type="scientific">Dokdonella soli</name>
    <dbReference type="NCBI Taxonomy" id="529810"/>
    <lineage>
        <taxon>Bacteria</taxon>
        <taxon>Pseudomonadati</taxon>
        <taxon>Pseudomonadota</taxon>
        <taxon>Gammaproteobacteria</taxon>
        <taxon>Lysobacterales</taxon>
        <taxon>Rhodanobacteraceae</taxon>
        <taxon>Dokdonella</taxon>
    </lineage>
</organism>
<evidence type="ECO:0000256" key="1">
    <source>
        <dbReference type="SAM" id="SignalP"/>
    </source>
</evidence>
<keyword evidence="3" id="KW-1185">Reference proteome</keyword>
<reference evidence="2 3" key="1">
    <citation type="journal article" date="2019" name="Int. J. Syst. Evol. Microbiol.">
        <title>The Global Catalogue of Microorganisms (GCM) 10K type strain sequencing project: providing services to taxonomists for standard genome sequencing and annotation.</title>
        <authorList>
            <consortium name="The Broad Institute Genomics Platform"/>
            <consortium name="The Broad Institute Genome Sequencing Center for Infectious Disease"/>
            <person name="Wu L."/>
            <person name="Ma J."/>
        </authorList>
    </citation>
    <scope>NUCLEOTIDE SEQUENCE [LARGE SCALE GENOMIC DNA]</scope>
    <source>
        <strain evidence="2 3">JCM 15421</strain>
    </source>
</reference>
<comment type="caution">
    <text evidence="2">The sequence shown here is derived from an EMBL/GenBank/DDBJ whole genome shotgun (WGS) entry which is preliminary data.</text>
</comment>
<keyword evidence="1" id="KW-0732">Signal</keyword>